<dbReference type="GO" id="GO:0009089">
    <property type="term" value="P:lysine biosynthetic process via diaminopimelate"/>
    <property type="evidence" value="ECO:0007669"/>
    <property type="project" value="UniProtKB-UniRule"/>
</dbReference>
<dbReference type="RefSeq" id="WP_115226110.1">
    <property type="nucleotide sequence ID" value="NZ_CAWOLO010000010.1"/>
</dbReference>
<dbReference type="Proteomes" id="UP000295794">
    <property type="component" value="Unassembled WGS sequence"/>
</dbReference>
<comment type="subcellular location">
    <subcellularLocation>
        <location evidence="12">Cytoplasm</location>
    </subcellularLocation>
</comment>
<dbReference type="InterPro" id="IPR020625">
    <property type="entry name" value="Schiff_base-form_aldolases_AS"/>
</dbReference>
<dbReference type="Pfam" id="PF00701">
    <property type="entry name" value="DHDPS"/>
    <property type="match status" value="1"/>
</dbReference>
<dbReference type="EMBL" id="UGHR01000001">
    <property type="protein sequence ID" value="STQ89690.1"/>
    <property type="molecule type" value="Genomic_DNA"/>
</dbReference>
<dbReference type="OrthoDB" id="9782828at2"/>
<keyword evidence="5 12" id="KW-0963">Cytoplasm</keyword>
<evidence type="ECO:0000313" key="17">
    <source>
        <dbReference type="EMBL" id="STQ89690.1"/>
    </source>
</evidence>
<feature type="binding site" evidence="12 15">
    <location>
        <position position="203"/>
    </location>
    <ligand>
        <name>pyruvate</name>
        <dbReference type="ChEBI" id="CHEBI:15361"/>
    </ligand>
</feature>
<evidence type="ECO:0000256" key="13">
    <source>
        <dbReference type="PIRNR" id="PIRNR001365"/>
    </source>
</evidence>
<evidence type="ECO:0000256" key="1">
    <source>
        <dbReference type="ARBA" id="ARBA00003294"/>
    </source>
</evidence>
<evidence type="ECO:0000256" key="8">
    <source>
        <dbReference type="ARBA" id="ARBA00023154"/>
    </source>
</evidence>
<dbReference type="Gene3D" id="3.20.20.70">
    <property type="entry name" value="Aldolase class I"/>
    <property type="match status" value="1"/>
</dbReference>
<keyword evidence="20" id="KW-1185">Reference proteome</keyword>
<dbReference type="PROSITE" id="PS00666">
    <property type="entry name" value="DHDPS_2"/>
    <property type="match status" value="1"/>
</dbReference>
<comment type="subunit">
    <text evidence="12">Homotetramer; dimer of dimers.</text>
</comment>
<dbReference type="PRINTS" id="PR00146">
    <property type="entry name" value="DHPICSNTHASE"/>
</dbReference>
<keyword evidence="7 12" id="KW-0220">Diaminopimelate biosynthesis</keyword>
<dbReference type="PANTHER" id="PTHR12128:SF66">
    <property type="entry name" value="4-HYDROXY-2-OXOGLUTARATE ALDOLASE, MITOCHONDRIAL"/>
    <property type="match status" value="1"/>
</dbReference>
<keyword evidence="6 12" id="KW-0028">Amino-acid biosynthesis</keyword>
<dbReference type="InterPro" id="IPR002220">
    <property type="entry name" value="DapA-like"/>
</dbReference>
<proteinExistence type="inferred from homology"/>
<feature type="binding site" evidence="12 15">
    <location>
        <position position="46"/>
    </location>
    <ligand>
        <name>pyruvate</name>
        <dbReference type="ChEBI" id="CHEBI:15361"/>
    </ligand>
</feature>
<dbReference type="InterPro" id="IPR013785">
    <property type="entry name" value="Aldolase_TIM"/>
</dbReference>
<dbReference type="Proteomes" id="UP000255108">
    <property type="component" value="Unassembled WGS sequence"/>
</dbReference>
<dbReference type="HAMAP" id="MF_00418">
    <property type="entry name" value="DapA"/>
    <property type="match status" value="1"/>
</dbReference>
<dbReference type="PANTHER" id="PTHR12128">
    <property type="entry name" value="DIHYDRODIPICOLINATE SYNTHASE"/>
    <property type="match status" value="1"/>
</dbReference>
<comment type="similarity">
    <text evidence="3 12 13">Belongs to the DapA family.</text>
</comment>
<gene>
    <name evidence="17" type="primary">dapA_1</name>
    <name evidence="12" type="synonym">dapA</name>
    <name evidence="18" type="ORF">EV682_11010</name>
    <name evidence="17" type="ORF">NCTC11159_00727</name>
</gene>
<evidence type="ECO:0000256" key="7">
    <source>
        <dbReference type="ARBA" id="ARBA00022915"/>
    </source>
</evidence>
<comment type="pathway">
    <text evidence="2 12">Amino-acid biosynthesis; L-lysine biosynthesis via DAP pathway; (S)-tetrahydrodipicolinate from L-aspartate: step 3/4.</text>
</comment>
<evidence type="ECO:0000256" key="12">
    <source>
        <dbReference type="HAMAP-Rule" id="MF_00418"/>
    </source>
</evidence>
<dbReference type="SUPFAM" id="SSF51569">
    <property type="entry name" value="Aldolase"/>
    <property type="match status" value="1"/>
</dbReference>
<feature type="site" description="L-lysine inhibitor binding; via carbonyl oxygen" evidence="16">
    <location>
        <position position="50"/>
    </location>
</feature>
<evidence type="ECO:0000313" key="18">
    <source>
        <dbReference type="EMBL" id="TCU84077.1"/>
    </source>
</evidence>
<feature type="site" description="L-lysine inhibitor binding" evidence="16">
    <location>
        <position position="85"/>
    </location>
</feature>
<dbReference type="EC" id="4.3.3.7" evidence="4 12"/>
<evidence type="ECO:0000256" key="16">
    <source>
        <dbReference type="PIRSR" id="PIRSR001365-3"/>
    </source>
</evidence>
<feature type="site" description="Part of a proton relay during catalysis" evidence="12 16">
    <location>
        <position position="45"/>
    </location>
</feature>
<dbReference type="PROSITE" id="PS00665">
    <property type="entry name" value="DHDPS_1"/>
    <property type="match status" value="1"/>
</dbReference>
<dbReference type="EMBL" id="SMBT01000010">
    <property type="protein sequence ID" value="TCU84077.1"/>
    <property type="molecule type" value="Genomic_DNA"/>
</dbReference>
<dbReference type="GO" id="GO:0008840">
    <property type="term" value="F:4-hydroxy-tetrahydrodipicolinate synthase activity"/>
    <property type="evidence" value="ECO:0007669"/>
    <property type="project" value="UniProtKB-UniRule"/>
</dbReference>
<evidence type="ECO:0000313" key="20">
    <source>
        <dbReference type="Proteomes" id="UP000295794"/>
    </source>
</evidence>
<keyword evidence="8 12" id="KW-0457">Lysine biosynthesis</keyword>
<protein>
    <recommendedName>
        <fullName evidence="4 12">4-hydroxy-tetrahydrodipicolinate synthase</fullName>
        <shortName evidence="12">HTPA synthase</shortName>
        <ecNumber evidence="4 12">4.3.3.7</ecNumber>
    </recommendedName>
</protein>
<feature type="site" description="Part of a proton relay during catalysis" evidence="12 16">
    <location>
        <position position="108"/>
    </location>
</feature>
<dbReference type="NCBIfam" id="TIGR00674">
    <property type="entry name" value="dapA"/>
    <property type="match status" value="1"/>
</dbReference>
<dbReference type="PIRSF" id="PIRSF001365">
    <property type="entry name" value="DHDPS"/>
    <property type="match status" value="1"/>
</dbReference>
<organism evidence="17 19">
    <name type="scientific">Iodobacter fluviatilis</name>
    <dbReference type="NCBI Taxonomy" id="537"/>
    <lineage>
        <taxon>Bacteria</taxon>
        <taxon>Pseudomonadati</taxon>
        <taxon>Pseudomonadota</taxon>
        <taxon>Betaproteobacteria</taxon>
        <taxon>Neisseriales</taxon>
        <taxon>Chitinibacteraceae</taxon>
        <taxon>Iodobacter</taxon>
    </lineage>
</organism>
<evidence type="ECO:0000313" key="19">
    <source>
        <dbReference type="Proteomes" id="UP000255108"/>
    </source>
</evidence>
<feature type="site" description="Part of a proton relay during catalysis" evidence="16">
    <location>
        <position position="107"/>
    </location>
</feature>
<dbReference type="CDD" id="cd00950">
    <property type="entry name" value="DHDPS"/>
    <property type="match status" value="1"/>
</dbReference>
<dbReference type="GO" id="GO:0005829">
    <property type="term" value="C:cytosol"/>
    <property type="evidence" value="ECO:0007669"/>
    <property type="project" value="TreeGrafter"/>
</dbReference>
<comment type="catalytic activity">
    <reaction evidence="11 12">
        <text>L-aspartate 4-semialdehyde + pyruvate = (2S,4S)-4-hydroxy-2,3,4,5-tetrahydrodipicolinate + H2O + H(+)</text>
        <dbReference type="Rhea" id="RHEA:34171"/>
        <dbReference type="ChEBI" id="CHEBI:15361"/>
        <dbReference type="ChEBI" id="CHEBI:15377"/>
        <dbReference type="ChEBI" id="CHEBI:15378"/>
        <dbReference type="ChEBI" id="CHEBI:67139"/>
        <dbReference type="ChEBI" id="CHEBI:537519"/>
        <dbReference type="EC" id="4.3.3.7"/>
    </reaction>
</comment>
<dbReference type="AlphaFoldDB" id="A0A377Q4P1"/>
<evidence type="ECO:0000256" key="4">
    <source>
        <dbReference type="ARBA" id="ARBA00012086"/>
    </source>
</evidence>
<feature type="active site" description="Schiff-base intermediate with substrate" evidence="12 14">
    <location>
        <position position="162"/>
    </location>
</feature>
<evidence type="ECO:0000256" key="15">
    <source>
        <dbReference type="PIRSR" id="PIRSR001365-2"/>
    </source>
</evidence>
<evidence type="ECO:0000256" key="10">
    <source>
        <dbReference type="ARBA" id="ARBA00023270"/>
    </source>
</evidence>
<evidence type="ECO:0000256" key="3">
    <source>
        <dbReference type="ARBA" id="ARBA00007592"/>
    </source>
</evidence>
<keyword evidence="9 12" id="KW-0456">Lyase</keyword>
<evidence type="ECO:0000256" key="2">
    <source>
        <dbReference type="ARBA" id="ARBA00005120"/>
    </source>
</evidence>
<evidence type="ECO:0000256" key="6">
    <source>
        <dbReference type="ARBA" id="ARBA00022605"/>
    </source>
</evidence>
<dbReference type="UniPathway" id="UPA00034">
    <property type="reaction ID" value="UER00017"/>
</dbReference>
<dbReference type="InterPro" id="IPR005263">
    <property type="entry name" value="DapA"/>
</dbReference>
<evidence type="ECO:0000256" key="14">
    <source>
        <dbReference type="PIRSR" id="PIRSR001365-1"/>
    </source>
</evidence>
<dbReference type="GO" id="GO:0019877">
    <property type="term" value="P:diaminopimelate biosynthetic process"/>
    <property type="evidence" value="ECO:0007669"/>
    <property type="project" value="UniProtKB-UniRule"/>
</dbReference>
<dbReference type="SMART" id="SM01130">
    <property type="entry name" value="DHDPS"/>
    <property type="match status" value="1"/>
</dbReference>
<name>A0A377Q4P1_9NEIS</name>
<evidence type="ECO:0000256" key="5">
    <source>
        <dbReference type="ARBA" id="ARBA00022490"/>
    </source>
</evidence>
<comment type="function">
    <text evidence="1 12">Catalyzes the condensation of (S)-aspartate-beta-semialdehyde [(S)-ASA] and pyruvate to 4-hydroxy-tetrahydrodipicolinate (HTPA).</text>
</comment>
<reference evidence="18 20" key="2">
    <citation type="submission" date="2019-03" db="EMBL/GenBank/DDBJ databases">
        <title>Genomic Encyclopedia of Type Strains, Phase IV (KMG-IV): sequencing the most valuable type-strain genomes for metagenomic binning, comparative biology and taxonomic classification.</title>
        <authorList>
            <person name="Goeker M."/>
        </authorList>
    </citation>
    <scope>NUCLEOTIDE SEQUENCE [LARGE SCALE GENOMIC DNA]</scope>
    <source>
        <strain evidence="18 20">DSM 3764</strain>
    </source>
</reference>
<accession>A0A377Q4P1</accession>
<feature type="site" description="L-lysine inhibitor binding" evidence="16">
    <location>
        <position position="81"/>
    </location>
</feature>
<sequence>MIEFSGIWVPMVTPFLNGQVDLAAAARLAKHLAEQGADGLVVCGTTGESATLSTSEQHQLLAAVLTAVSKDFPVAFGISGNNTAEVAQAAAALNNMPIAALLVSAPYYVRPSQSGILQHFEAIAAASHHPLIIYNIPYRTGVTIEPATIKALSLNPQFVAIKESGGGQIEPIYQIINETPLKFLSGEDHLIFISSCMGGHGAIAAAAHIRPDLYKKMLSYIQEGNLAAARIIDLQLRPLIKLLFSEPNPAVIKAALAMQGLIHDELRLPMTSASAETKSKLSMLLAEINAI</sequence>
<keyword evidence="10 12" id="KW-0704">Schiff base</keyword>
<evidence type="ECO:0000256" key="11">
    <source>
        <dbReference type="ARBA" id="ARBA00047836"/>
    </source>
</evidence>
<feature type="active site" description="Proton donor/acceptor" evidence="12 14">
    <location>
        <position position="134"/>
    </location>
</feature>
<reference evidence="17 19" key="1">
    <citation type="submission" date="2018-06" db="EMBL/GenBank/DDBJ databases">
        <authorList>
            <consortium name="Pathogen Informatics"/>
            <person name="Doyle S."/>
        </authorList>
    </citation>
    <scope>NUCLEOTIDE SEQUENCE [LARGE SCALE GENOMIC DNA]</scope>
    <source>
        <strain evidence="17 19">NCTC11159</strain>
    </source>
</reference>
<dbReference type="InterPro" id="IPR020624">
    <property type="entry name" value="Schiff_base-form_aldolases_CS"/>
</dbReference>
<comment type="caution">
    <text evidence="12">Was originally thought to be a dihydrodipicolinate synthase (DHDPS), catalyzing the condensation of (S)-aspartate-beta-semialdehyde [(S)-ASA] and pyruvate to dihydrodipicolinate (DHDP). However, it was shown in E.coli that the product of the enzymatic reaction is not dihydrodipicolinate but in fact (4S)-4-hydroxy-2,3,4,5-tetrahydro-(2S)-dipicolinic acid (HTPA), and that the consecutive dehydration reaction leading to DHDP is not spontaneous but catalyzed by DapB.</text>
</comment>
<evidence type="ECO:0000256" key="9">
    <source>
        <dbReference type="ARBA" id="ARBA00023239"/>
    </source>
</evidence>